<dbReference type="Proteomes" id="UP000831327">
    <property type="component" value="Chromosome"/>
</dbReference>
<evidence type="ECO:0000313" key="8">
    <source>
        <dbReference type="Proteomes" id="UP000831327"/>
    </source>
</evidence>
<dbReference type="Pfam" id="PF00072">
    <property type="entry name" value="Response_reg"/>
    <property type="match status" value="1"/>
</dbReference>
<accession>A0ABM7Y8K6</accession>
<dbReference type="InterPro" id="IPR011006">
    <property type="entry name" value="CheY-like_superfamily"/>
</dbReference>
<evidence type="ECO:0000313" key="7">
    <source>
        <dbReference type="EMBL" id="BDG74359.1"/>
    </source>
</evidence>
<evidence type="ECO:0000256" key="4">
    <source>
        <dbReference type="PROSITE-ProRule" id="PRU00169"/>
    </source>
</evidence>
<dbReference type="SUPFAM" id="SSF52172">
    <property type="entry name" value="CheY-like"/>
    <property type="match status" value="1"/>
</dbReference>
<feature type="domain" description="HTH luxR-type" evidence="5">
    <location>
        <begin position="149"/>
        <end position="214"/>
    </location>
</feature>
<protein>
    <submittedName>
        <fullName evidence="7">DNA-binding response regulator</fullName>
    </submittedName>
</protein>
<evidence type="ECO:0000259" key="5">
    <source>
        <dbReference type="PROSITE" id="PS50043"/>
    </source>
</evidence>
<sequence>MMTQGRARSGEDATAAHGMVIIVDDDPSVRASLDSLLRSVGFVTRQHASPAELLAMPVPDMPGCIILDVRLPGISGLDLQRQLVASGVAMPIVFMTGYADVPMTVRAMKAGALDFLPKPFRDQEMLDAVAAAVASDRERRKAAAATDELRKRYETLSQREREVMGHVVAGLMNKQVAGRIGLSEITVKIHRGNAMRKMKARSLAELVRQAEALGLP</sequence>
<dbReference type="Pfam" id="PF00196">
    <property type="entry name" value="GerE"/>
    <property type="match status" value="1"/>
</dbReference>
<dbReference type="RefSeq" id="WP_244408541.1">
    <property type="nucleotide sequence ID" value="NZ_AP025637.1"/>
</dbReference>
<gene>
    <name evidence="7" type="ORF">Rmf_42880</name>
</gene>
<dbReference type="InterPro" id="IPR000792">
    <property type="entry name" value="Tscrpt_reg_LuxR_C"/>
</dbReference>
<reference evidence="7 8" key="1">
    <citation type="journal article" date="2016" name="Microbes Environ.">
        <title>Phylogenetically diverse aerobic anoxygenic phototrophic bacteria isolated from epilithic biofilms in Tama river, Japan.</title>
        <authorList>
            <person name="Hirose S."/>
            <person name="Matsuura K."/>
            <person name="Haruta S."/>
        </authorList>
    </citation>
    <scope>NUCLEOTIDE SEQUENCE [LARGE SCALE GENOMIC DNA]</scope>
    <source>
        <strain evidence="7 8">S08</strain>
    </source>
</reference>
<evidence type="ECO:0000256" key="1">
    <source>
        <dbReference type="ARBA" id="ARBA00023015"/>
    </source>
</evidence>
<dbReference type="EMBL" id="AP025637">
    <property type="protein sequence ID" value="BDG74359.1"/>
    <property type="molecule type" value="Genomic_DNA"/>
</dbReference>
<evidence type="ECO:0000259" key="6">
    <source>
        <dbReference type="PROSITE" id="PS50110"/>
    </source>
</evidence>
<dbReference type="PANTHER" id="PTHR44688">
    <property type="entry name" value="DNA-BINDING TRANSCRIPTIONAL ACTIVATOR DEVR_DOSR"/>
    <property type="match status" value="1"/>
</dbReference>
<dbReference type="PROSITE" id="PS50043">
    <property type="entry name" value="HTH_LUXR_2"/>
    <property type="match status" value="1"/>
</dbReference>
<dbReference type="Gene3D" id="3.40.50.2300">
    <property type="match status" value="1"/>
</dbReference>
<keyword evidence="2 7" id="KW-0238">DNA-binding</keyword>
<dbReference type="CDD" id="cd06170">
    <property type="entry name" value="LuxR_C_like"/>
    <property type="match status" value="1"/>
</dbReference>
<dbReference type="PROSITE" id="PS00622">
    <property type="entry name" value="HTH_LUXR_1"/>
    <property type="match status" value="1"/>
</dbReference>
<evidence type="ECO:0000256" key="2">
    <source>
        <dbReference type="ARBA" id="ARBA00023125"/>
    </source>
</evidence>
<dbReference type="SMART" id="SM00421">
    <property type="entry name" value="HTH_LUXR"/>
    <property type="match status" value="1"/>
</dbReference>
<dbReference type="GO" id="GO:0003677">
    <property type="term" value="F:DNA binding"/>
    <property type="evidence" value="ECO:0007669"/>
    <property type="project" value="UniProtKB-KW"/>
</dbReference>
<name>A0ABM7Y8K6_9PROT</name>
<keyword evidence="3" id="KW-0804">Transcription</keyword>
<dbReference type="SMART" id="SM00448">
    <property type="entry name" value="REC"/>
    <property type="match status" value="1"/>
</dbReference>
<feature type="modified residue" description="4-aspartylphosphate" evidence="4">
    <location>
        <position position="68"/>
    </location>
</feature>
<dbReference type="PROSITE" id="PS50110">
    <property type="entry name" value="RESPONSE_REGULATORY"/>
    <property type="match status" value="1"/>
</dbReference>
<evidence type="ECO:0000256" key="3">
    <source>
        <dbReference type="ARBA" id="ARBA00023163"/>
    </source>
</evidence>
<keyword evidence="8" id="KW-1185">Reference proteome</keyword>
<keyword evidence="1" id="KW-0805">Transcription regulation</keyword>
<dbReference type="CDD" id="cd17537">
    <property type="entry name" value="REC_FixJ"/>
    <property type="match status" value="1"/>
</dbReference>
<dbReference type="SUPFAM" id="SSF46894">
    <property type="entry name" value="C-terminal effector domain of the bipartite response regulators"/>
    <property type="match status" value="1"/>
</dbReference>
<dbReference type="Gene3D" id="1.10.10.10">
    <property type="entry name" value="Winged helix-like DNA-binding domain superfamily/Winged helix DNA-binding domain"/>
    <property type="match status" value="1"/>
</dbReference>
<dbReference type="InterPro" id="IPR036388">
    <property type="entry name" value="WH-like_DNA-bd_sf"/>
</dbReference>
<dbReference type="PANTHER" id="PTHR44688:SF16">
    <property type="entry name" value="DNA-BINDING TRANSCRIPTIONAL ACTIVATOR DEVR_DOSR"/>
    <property type="match status" value="1"/>
</dbReference>
<keyword evidence="4" id="KW-0597">Phosphoprotein</keyword>
<dbReference type="PRINTS" id="PR00038">
    <property type="entry name" value="HTHLUXR"/>
</dbReference>
<dbReference type="InterPro" id="IPR001789">
    <property type="entry name" value="Sig_transdc_resp-reg_receiver"/>
</dbReference>
<feature type="domain" description="Response regulatory" evidence="6">
    <location>
        <begin position="19"/>
        <end position="133"/>
    </location>
</feature>
<organism evidence="7 8">
    <name type="scientific">Roseomonas fluvialis</name>
    <dbReference type="NCBI Taxonomy" id="1750527"/>
    <lineage>
        <taxon>Bacteria</taxon>
        <taxon>Pseudomonadati</taxon>
        <taxon>Pseudomonadota</taxon>
        <taxon>Alphaproteobacteria</taxon>
        <taxon>Acetobacterales</taxon>
        <taxon>Roseomonadaceae</taxon>
        <taxon>Roseomonas</taxon>
    </lineage>
</organism>
<dbReference type="InterPro" id="IPR016032">
    <property type="entry name" value="Sig_transdc_resp-reg_C-effctor"/>
</dbReference>
<proteinExistence type="predicted"/>